<dbReference type="PANTHER" id="PTHR43433:SF10">
    <property type="entry name" value="AB HYDROLASE-1 DOMAIN-CONTAINING PROTEIN"/>
    <property type="match status" value="1"/>
</dbReference>
<keyword evidence="3" id="KW-1185">Reference proteome</keyword>
<dbReference type="SUPFAM" id="SSF53474">
    <property type="entry name" value="alpha/beta-Hydrolases"/>
    <property type="match status" value="1"/>
</dbReference>
<evidence type="ECO:0000313" key="2">
    <source>
        <dbReference type="EMBL" id="MFC3766283.1"/>
    </source>
</evidence>
<evidence type="ECO:0000259" key="1">
    <source>
        <dbReference type="Pfam" id="PF00561"/>
    </source>
</evidence>
<dbReference type="RefSeq" id="WP_205117905.1">
    <property type="nucleotide sequence ID" value="NZ_JAFBCM010000001.1"/>
</dbReference>
<organism evidence="2 3">
    <name type="scientific">Tenggerimyces flavus</name>
    <dbReference type="NCBI Taxonomy" id="1708749"/>
    <lineage>
        <taxon>Bacteria</taxon>
        <taxon>Bacillati</taxon>
        <taxon>Actinomycetota</taxon>
        <taxon>Actinomycetes</taxon>
        <taxon>Propionibacteriales</taxon>
        <taxon>Nocardioidaceae</taxon>
        <taxon>Tenggerimyces</taxon>
    </lineage>
</organism>
<reference evidence="3" key="1">
    <citation type="journal article" date="2019" name="Int. J. Syst. Evol. Microbiol.">
        <title>The Global Catalogue of Microorganisms (GCM) 10K type strain sequencing project: providing services to taxonomists for standard genome sequencing and annotation.</title>
        <authorList>
            <consortium name="The Broad Institute Genomics Platform"/>
            <consortium name="The Broad Institute Genome Sequencing Center for Infectious Disease"/>
            <person name="Wu L."/>
            <person name="Ma J."/>
        </authorList>
    </citation>
    <scope>NUCLEOTIDE SEQUENCE [LARGE SCALE GENOMIC DNA]</scope>
    <source>
        <strain evidence="3">CGMCC 4.7241</strain>
    </source>
</reference>
<name>A0ABV7YQC8_9ACTN</name>
<sequence>MNESSLALADGRTLHYYDLGGSGFPVFWHHGTTNIGTPPAPLYSLAARLGLRWVSIDRPGYGGSTRQVGRTIADTAADVLAVADALGFERFAVMGQSGGGMYTLGCAAALPSRVAAAVSLSGPAPFSAEGLDWYAGMIPSTRISMSAGAAGLEAREELEASSFEYDMELTEADIATLSGEWSWFGEVVRPAMEGDPGGGIDDDIASTHPWGCDPRDITAPLLLIHGDKDQVIPVSHGKWLAAHCPTAELRVKDGESHISIITHAAEGLEWLAEQVRLRA</sequence>
<proteinExistence type="predicted"/>
<dbReference type="InterPro" id="IPR000073">
    <property type="entry name" value="AB_hydrolase_1"/>
</dbReference>
<dbReference type="PRINTS" id="PR00111">
    <property type="entry name" value="ABHYDROLASE"/>
</dbReference>
<evidence type="ECO:0000313" key="3">
    <source>
        <dbReference type="Proteomes" id="UP001595699"/>
    </source>
</evidence>
<accession>A0ABV7YQC8</accession>
<dbReference type="Gene3D" id="3.40.50.1820">
    <property type="entry name" value="alpha/beta hydrolase"/>
    <property type="match status" value="1"/>
</dbReference>
<comment type="caution">
    <text evidence="2">The sequence shown here is derived from an EMBL/GenBank/DDBJ whole genome shotgun (WGS) entry which is preliminary data.</text>
</comment>
<dbReference type="InterPro" id="IPR050471">
    <property type="entry name" value="AB_hydrolase"/>
</dbReference>
<dbReference type="InterPro" id="IPR029058">
    <property type="entry name" value="AB_hydrolase_fold"/>
</dbReference>
<keyword evidence="2" id="KW-0378">Hydrolase</keyword>
<dbReference type="Pfam" id="PF00561">
    <property type="entry name" value="Abhydrolase_1"/>
    <property type="match status" value="1"/>
</dbReference>
<dbReference type="GO" id="GO:0016787">
    <property type="term" value="F:hydrolase activity"/>
    <property type="evidence" value="ECO:0007669"/>
    <property type="project" value="UniProtKB-KW"/>
</dbReference>
<protein>
    <submittedName>
        <fullName evidence="2">Alpha/beta fold hydrolase</fullName>
    </submittedName>
</protein>
<feature type="domain" description="AB hydrolase-1" evidence="1">
    <location>
        <begin position="26"/>
        <end position="134"/>
    </location>
</feature>
<gene>
    <name evidence="2" type="ORF">ACFOUW_36025</name>
</gene>
<dbReference type="EMBL" id="JBHRZH010000051">
    <property type="protein sequence ID" value="MFC3766283.1"/>
    <property type="molecule type" value="Genomic_DNA"/>
</dbReference>
<dbReference type="Proteomes" id="UP001595699">
    <property type="component" value="Unassembled WGS sequence"/>
</dbReference>
<dbReference type="PANTHER" id="PTHR43433">
    <property type="entry name" value="HYDROLASE, ALPHA/BETA FOLD FAMILY PROTEIN"/>
    <property type="match status" value="1"/>
</dbReference>